<evidence type="ECO:0000313" key="1">
    <source>
        <dbReference type="EMBL" id="KVW97986.1"/>
    </source>
</evidence>
<sequence length="302" mass="33272">MPRRSNLFQRLVLLINSSLAGHAQVIESAMVRDKITGEQREVDVLIATNASGYEVNIAIEVVARGRKADTPWVESMRSKHSSLPTDKLILVAEAGFYAPALAKAKFYGIEAVTIETALAADWKIVAELTATGFFELTSFKYTCAVIYESDGGNREQIDVPSTSSITCDSQQTTLDEFVRYVLNLTETKEALYPRITSMNERQFWFSYSRPGGLWDAEINGATVRVVELRVGLDVDHTRTPVEVSAGKYRNTPFVAGVSSSKTNELQFVLVKKPDGTTEGAVVDASGVRKLIGAREHIDEVRS</sequence>
<comment type="caution">
    <text evidence="1">The sequence shown here is derived from an EMBL/GenBank/DDBJ whole genome shotgun (WGS) entry which is preliminary data.</text>
</comment>
<evidence type="ECO:0008006" key="3">
    <source>
        <dbReference type="Google" id="ProtNLM"/>
    </source>
</evidence>
<dbReference type="EMBL" id="LDUG01000013">
    <property type="protein sequence ID" value="KVW97986.1"/>
    <property type="molecule type" value="Genomic_DNA"/>
</dbReference>
<name>A0A106BST8_THIDE</name>
<dbReference type="AlphaFoldDB" id="A0A106BST8"/>
<reference evidence="1 2" key="1">
    <citation type="journal article" date="2015" name="Appl. Environ. Microbiol.">
        <title>Aerobic and Anaerobic Thiosulfate Oxidation by a Cold-Adapted, Subglacial Chemoautotroph.</title>
        <authorList>
            <person name="Harrold Z.R."/>
            <person name="Skidmore M.L."/>
            <person name="Hamilton T.L."/>
            <person name="Desch L."/>
            <person name="Amada K."/>
            <person name="van Gelder W."/>
            <person name="Glover K."/>
            <person name="Roden E.E."/>
            <person name="Boyd E.S."/>
        </authorList>
    </citation>
    <scope>NUCLEOTIDE SEQUENCE [LARGE SCALE GENOMIC DNA]</scope>
    <source>
        <strain evidence="1 2">RG</strain>
    </source>
</reference>
<proteinExistence type="predicted"/>
<protein>
    <recommendedName>
        <fullName evidence="3">Restriction endonuclease type IV Mrr domain-containing protein</fullName>
    </recommendedName>
</protein>
<organism evidence="1 2">
    <name type="scientific">Thiobacillus denitrificans</name>
    <dbReference type="NCBI Taxonomy" id="36861"/>
    <lineage>
        <taxon>Bacteria</taxon>
        <taxon>Pseudomonadati</taxon>
        <taxon>Pseudomonadota</taxon>
        <taxon>Betaproteobacteria</taxon>
        <taxon>Nitrosomonadales</taxon>
        <taxon>Thiobacillaceae</taxon>
        <taxon>Thiobacillus</taxon>
    </lineage>
</organism>
<gene>
    <name evidence="1" type="ORF">ABW22_03475</name>
</gene>
<keyword evidence="2" id="KW-1185">Reference proteome</keyword>
<dbReference type="Proteomes" id="UP000064243">
    <property type="component" value="Unassembled WGS sequence"/>
</dbReference>
<accession>A0A106BST8</accession>
<evidence type="ECO:0000313" key="2">
    <source>
        <dbReference type="Proteomes" id="UP000064243"/>
    </source>
</evidence>
<dbReference type="PATRIC" id="fig|36861.3.peg.138"/>